<dbReference type="EMBL" id="JAUEPT010000059">
    <property type="protein sequence ID" value="KAK0435902.1"/>
    <property type="molecule type" value="Genomic_DNA"/>
</dbReference>
<evidence type="ECO:0000256" key="1">
    <source>
        <dbReference type="SAM" id="MobiDB-lite"/>
    </source>
</evidence>
<reference evidence="2" key="1">
    <citation type="submission" date="2023-06" db="EMBL/GenBank/DDBJ databases">
        <authorList>
            <consortium name="Lawrence Berkeley National Laboratory"/>
            <person name="Ahrendt S."/>
            <person name="Sahu N."/>
            <person name="Indic B."/>
            <person name="Wong-Bajracharya J."/>
            <person name="Merenyi Z."/>
            <person name="Ke H.-M."/>
            <person name="Monk M."/>
            <person name="Kocsube S."/>
            <person name="Drula E."/>
            <person name="Lipzen A."/>
            <person name="Balint B."/>
            <person name="Henrissat B."/>
            <person name="Andreopoulos B."/>
            <person name="Martin F.M."/>
            <person name="Harder C.B."/>
            <person name="Rigling D."/>
            <person name="Ford K.L."/>
            <person name="Foster G.D."/>
            <person name="Pangilinan J."/>
            <person name="Papanicolaou A."/>
            <person name="Barry K."/>
            <person name="LaButti K."/>
            <person name="Viragh M."/>
            <person name="Koriabine M."/>
            <person name="Yan M."/>
            <person name="Riley R."/>
            <person name="Champramary S."/>
            <person name="Plett K.L."/>
            <person name="Tsai I.J."/>
            <person name="Slot J."/>
            <person name="Sipos G."/>
            <person name="Plett J."/>
            <person name="Nagy L.G."/>
            <person name="Grigoriev I.V."/>
        </authorList>
    </citation>
    <scope>NUCLEOTIDE SEQUENCE</scope>
    <source>
        <strain evidence="2">FPL87.14</strain>
    </source>
</reference>
<keyword evidence="3" id="KW-1185">Reference proteome</keyword>
<evidence type="ECO:0000313" key="2">
    <source>
        <dbReference type="EMBL" id="KAK0435902.1"/>
    </source>
</evidence>
<dbReference type="AlphaFoldDB" id="A0AA39MIS9"/>
<comment type="caution">
    <text evidence="2">The sequence shown here is derived from an EMBL/GenBank/DDBJ whole genome shotgun (WGS) entry which is preliminary data.</text>
</comment>
<accession>A0AA39MIS9</accession>
<protein>
    <submittedName>
        <fullName evidence="2">Uncharacterized protein</fullName>
    </submittedName>
</protein>
<gene>
    <name evidence="2" type="ORF">EV421DRAFT_1157858</name>
</gene>
<name>A0AA39MIS9_9AGAR</name>
<feature type="region of interest" description="Disordered" evidence="1">
    <location>
        <begin position="1"/>
        <end position="38"/>
    </location>
</feature>
<proteinExistence type="predicted"/>
<organism evidence="2 3">
    <name type="scientific">Armillaria borealis</name>
    <dbReference type="NCBI Taxonomy" id="47425"/>
    <lineage>
        <taxon>Eukaryota</taxon>
        <taxon>Fungi</taxon>
        <taxon>Dikarya</taxon>
        <taxon>Basidiomycota</taxon>
        <taxon>Agaricomycotina</taxon>
        <taxon>Agaricomycetes</taxon>
        <taxon>Agaricomycetidae</taxon>
        <taxon>Agaricales</taxon>
        <taxon>Marasmiineae</taxon>
        <taxon>Physalacriaceae</taxon>
        <taxon>Armillaria</taxon>
    </lineage>
</organism>
<sequence length="124" mass="13770">METSSSSNDVHGVQESCSRGGEKRSDRKHFQLRPTRSPPDKLLLFYSKQKGEMEGAACVLNLANASEDSLHNLCKAADAAGFGLGNHNKFDETYRKSKELDTSRFACNFDPRTTKIFDQVHTTG</sequence>
<dbReference type="Proteomes" id="UP001175226">
    <property type="component" value="Unassembled WGS sequence"/>
</dbReference>
<evidence type="ECO:0000313" key="3">
    <source>
        <dbReference type="Proteomes" id="UP001175226"/>
    </source>
</evidence>
<feature type="compositionally biased region" description="Basic and acidic residues" evidence="1">
    <location>
        <begin position="20"/>
        <end position="29"/>
    </location>
</feature>